<dbReference type="Proteomes" id="UP000574317">
    <property type="component" value="Unassembled WGS sequence"/>
</dbReference>
<evidence type="ECO:0000313" key="2">
    <source>
        <dbReference type="Proteomes" id="UP000574317"/>
    </source>
</evidence>
<keyword evidence="2" id="KW-1185">Reference proteome</keyword>
<dbReference type="AlphaFoldDB" id="A0A8H5IGL6"/>
<name>A0A8H5IGL6_9HYPO</name>
<reference evidence="1 2" key="1">
    <citation type="submission" date="2020-05" db="EMBL/GenBank/DDBJ databases">
        <title>Identification and distribution of gene clusters putatively required for synthesis of sphingolipid metabolism inhibitors in phylogenetically diverse species of the filamentous fungus Fusarium.</title>
        <authorList>
            <person name="Kim H.-S."/>
            <person name="Busman M."/>
            <person name="Brown D.W."/>
            <person name="Divon H."/>
            <person name="Uhlig S."/>
            <person name="Proctor R.H."/>
        </authorList>
    </citation>
    <scope>NUCLEOTIDE SEQUENCE [LARGE SCALE GENOMIC DNA]</scope>
    <source>
        <strain evidence="1 2">NRRL 25196</strain>
    </source>
</reference>
<accession>A0A8H5IGL6</accession>
<comment type="caution">
    <text evidence="1">The sequence shown here is derived from an EMBL/GenBank/DDBJ whole genome shotgun (WGS) entry which is preliminary data.</text>
</comment>
<protein>
    <submittedName>
        <fullName evidence="1">Uncharacterized protein</fullName>
    </submittedName>
</protein>
<organism evidence="1 2">
    <name type="scientific">Fusarium napiforme</name>
    <dbReference type="NCBI Taxonomy" id="42672"/>
    <lineage>
        <taxon>Eukaryota</taxon>
        <taxon>Fungi</taxon>
        <taxon>Dikarya</taxon>
        <taxon>Ascomycota</taxon>
        <taxon>Pezizomycotina</taxon>
        <taxon>Sordariomycetes</taxon>
        <taxon>Hypocreomycetidae</taxon>
        <taxon>Hypocreales</taxon>
        <taxon>Nectriaceae</taxon>
        <taxon>Fusarium</taxon>
        <taxon>Fusarium fujikuroi species complex</taxon>
    </lineage>
</organism>
<dbReference type="EMBL" id="JAAOAO010000590">
    <property type="protein sequence ID" value="KAF5535587.1"/>
    <property type="molecule type" value="Genomic_DNA"/>
</dbReference>
<evidence type="ECO:0000313" key="1">
    <source>
        <dbReference type="EMBL" id="KAF5535587.1"/>
    </source>
</evidence>
<proteinExistence type="predicted"/>
<gene>
    <name evidence="1" type="ORF">FNAPI_12020</name>
</gene>
<sequence>MATTQEIFRVQSASEWAQKNGITTWTKFHYDSKPEQSIFTPLNPWGPDSIEQTYFGPIIEFDQQYFLAVGWKTEKEWENFKLSPEYQQLMANLTTNNVQPETKIIIFTGNIFAIGYTSNVEIFTVYWPASITHETQTAIWKTKKLVHTAATGIPNPPCYKKPPMFGWIDGQTDWNGESAIASVWSHKWQSQALEQKYKTTEKRLVWGDDGRSSYPMAVDAFQNDLKSLGAIGWESVHVAFERVRVVEDAIARDSRLRVEAMLEKRAT</sequence>